<name>A0A2J6S5I8_HYAVF</name>
<dbReference type="AlphaFoldDB" id="A0A2J6S5I8"/>
<accession>A0A2J6S5I8</accession>
<dbReference type="EC" id="3.2.1.22" evidence="2"/>
<keyword evidence="4" id="KW-0378">Hydrolase</keyword>
<dbReference type="Proteomes" id="UP000235786">
    <property type="component" value="Unassembled WGS sequence"/>
</dbReference>
<evidence type="ECO:0000313" key="5">
    <source>
        <dbReference type="Proteomes" id="UP000235786"/>
    </source>
</evidence>
<dbReference type="OrthoDB" id="2108802at2759"/>
<dbReference type="STRING" id="1149755.A0A2J6S5I8"/>
<dbReference type="Pfam" id="PF03537">
    <property type="entry name" value="Glyco_hydro_114"/>
    <property type="match status" value="1"/>
</dbReference>
<evidence type="ECO:0000313" key="4">
    <source>
        <dbReference type="EMBL" id="PMD46032.1"/>
    </source>
</evidence>
<keyword evidence="5" id="KW-1185">Reference proteome</keyword>
<dbReference type="InterPro" id="IPR017853">
    <property type="entry name" value="GH"/>
</dbReference>
<organism evidence="4 5">
    <name type="scientific">Hyaloscypha variabilis (strain UAMH 11265 / GT02V1 / F)</name>
    <name type="common">Meliniomyces variabilis</name>
    <dbReference type="NCBI Taxonomy" id="1149755"/>
    <lineage>
        <taxon>Eukaryota</taxon>
        <taxon>Fungi</taxon>
        <taxon>Dikarya</taxon>
        <taxon>Ascomycota</taxon>
        <taxon>Pezizomycotina</taxon>
        <taxon>Leotiomycetes</taxon>
        <taxon>Helotiales</taxon>
        <taxon>Hyaloscyphaceae</taxon>
        <taxon>Hyaloscypha</taxon>
        <taxon>Hyaloscypha variabilis</taxon>
    </lineage>
</organism>
<sequence>CYFSAGTAEDWRADFGCFNHVLGAQDLGCDLGGPWPNEFWLNTSSIEVRKIMQTRIQRAQDRGCSAIDPDNIDGYGNQNGIGATEADSIDYIKFLSAEARSRGMGIALKNSLEIVTEVIGEVDFAVNEQCIQYDECDSYLPFWNLSSPLPVFNI</sequence>
<dbReference type="PANTHER" id="PTHR35273">
    <property type="entry name" value="ALPHA-1,4 POLYGALACTOSAMINIDASE, PUTATIVE (AFU_ORTHOLOGUE AFUA_3G07890)-RELATED"/>
    <property type="match status" value="1"/>
</dbReference>
<dbReference type="Gene3D" id="3.20.20.70">
    <property type="entry name" value="Aldolase class I"/>
    <property type="match status" value="1"/>
</dbReference>
<feature type="non-terminal residue" evidence="4">
    <location>
        <position position="154"/>
    </location>
</feature>
<gene>
    <name evidence="4" type="ORF">L207DRAFT_394408</name>
</gene>
<evidence type="ECO:0000256" key="2">
    <source>
        <dbReference type="ARBA" id="ARBA00012755"/>
    </source>
</evidence>
<feature type="non-terminal residue" evidence="4">
    <location>
        <position position="1"/>
    </location>
</feature>
<dbReference type="EMBL" id="KZ613939">
    <property type="protein sequence ID" value="PMD46032.1"/>
    <property type="molecule type" value="Genomic_DNA"/>
</dbReference>
<proteinExistence type="predicted"/>
<dbReference type="SUPFAM" id="SSF51445">
    <property type="entry name" value="(Trans)glycosidases"/>
    <property type="match status" value="1"/>
</dbReference>
<dbReference type="InterPro" id="IPR004352">
    <property type="entry name" value="GH114_TIM-barrel"/>
</dbReference>
<comment type="catalytic activity">
    <reaction evidence="1">
        <text>Hydrolysis of terminal, non-reducing alpha-D-galactose residues in alpha-D-galactosides, including galactose oligosaccharides, galactomannans and galactolipids.</text>
        <dbReference type="EC" id="3.2.1.22"/>
    </reaction>
</comment>
<dbReference type="InterPro" id="IPR013785">
    <property type="entry name" value="Aldolase_TIM"/>
</dbReference>
<protein>
    <recommendedName>
        <fullName evidence="2">alpha-galactosidase</fullName>
        <ecNumber evidence="2">3.2.1.22</ecNumber>
    </recommendedName>
</protein>
<reference evidence="4 5" key="1">
    <citation type="submission" date="2016-04" db="EMBL/GenBank/DDBJ databases">
        <title>A degradative enzymes factory behind the ericoid mycorrhizal symbiosis.</title>
        <authorList>
            <consortium name="DOE Joint Genome Institute"/>
            <person name="Martino E."/>
            <person name="Morin E."/>
            <person name="Grelet G."/>
            <person name="Kuo A."/>
            <person name="Kohler A."/>
            <person name="Daghino S."/>
            <person name="Barry K."/>
            <person name="Choi C."/>
            <person name="Cichocki N."/>
            <person name="Clum A."/>
            <person name="Copeland A."/>
            <person name="Hainaut M."/>
            <person name="Haridas S."/>
            <person name="Labutti K."/>
            <person name="Lindquist E."/>
            <person name="Lipzen A."/>
            <person name="Khouja H.-R."/>
            <person name="Murat C."/>
            <person name="Ohm R."/>
            <person name="Olson A."/>
            <person name="Spatafora J."/>
            <person name="Veneault-Fourrey C."/>
            <person name="Henrissat B."/>
            <person name="Grigoriev I."/>
            <person name="Martin F."/>
            <person name="Perotto S."/>
        </authorList>
    </citation>
    <scope>NUCLEOTIDE SEQUENCE [LARGE SCALE GENOMIC DNA]</scope>
    <source>
        <strain evidence="4 5">F</strain>
    </source>
</reference>
<feature type="domain" description="Glycoside-hydrolase family GH114 TIM-barrel" evidence="3">
    <location>
        <begin position="1"/>
        <end position="154"/>
    </location>
</feature>
<dbReference type="PANTHER" id="PTHR35273:SF2">
    <property type="entry name" value="ALPHA-GALACTOSIDASE"/>
    <property type="match status" value="1"/>
</dbReference>
<dbReference type="GO" id="GO:0004557">
    <property type="term" value="F:alpha-galactosidase activity"/>
    <property type="evidence" value="ECO:0007669"/>
    <property type="project" value="UniProtKB-EC"/>
</dbReference>
<evidence type="ECO:0000256" key="1">
    <source>
        <dbReference type="ARBA" id="ARBA00001255"/>
    </source>
</evidence>
<evidence type="ECO:0000259" key="3">
    <source>
        <dbReference type="Pfam" id="PF03537"/>
    </source>
</evidence>